<accession>A0ABN3Q6V2</accession>
<dbReference type="Proteomes" id="UP001501509">
    <property type="component" value="Unassembled WGS sequence"/>
</dbReference>
<evidence type="ECO:0000313" key="3">
    <source>
        <dbReference type="Proteomes" id="UP001501509"/>
    </source>
</evidence>
<feature type="region of interest" description="Disordered" evidence="1">
    <location>
        <begin position="100"/>
        <end position="127"/>
    </location>
</feature>
<name>A0ABN3Q6V2_9ACTN</name>
<dbReference type="EMBL" id="BAAATD010000009">
    <property type="protein sequence ID" value="GAA2618851.1"/>
    <property type="molecule type" value="Genomic_DNA"/>
</dbReference>
<proteinExistence type="predicted"/>
<protein>
    <submittedName>
        <fullName evidence="2">Uncharacterized protein</fullName>
    </submittedName>
</protein>
<evidence type="ECO:0000256" key="1">
    <source>
        <dbReference type="SAM" id="MobiDB-lite"/>
    </source>
</evidence>
<keyword evidence="3" id="KW-1185">Reference proteome</keyword>
<comment type="caution">
    <text evidence="2">The sequence shown here is derived from an EMBL/GenBank/DDBJ whole genome shotgun (WGS) entry which is preliminary data.</text>
</comment>
<sequence>MPAKCATATGGVMTRRVDTTVRPHRCPRCGAAILRGYDAEIAAILAVVDPLPIEDQADELAAILAGRTTYDLIGMRDKALNPRDEYRIAHRRHTILAAHRCPGPVPGDALDHTPPEQFAPDDAEPPF</sequence>
<reference evidence="2 3" key="1">
    <citation type="journal article" date="2019" name="Int. J. Syst. Evol. Microbiol.">
        <title>The Global Catalogue of Microorganisms (GCM) 10K type strain sequencing project: providing services to taxonomists for standard genome sequencing and annotation.</title>
        <authorList>
            <consortium name="The Broad Institute Genomics Platform"/>
            <consortium name="The Broad Institute Genome Sequencing Center for Infectious Disease"/>
            <person name="Wu L."/>
            <person name="Ma J."/>
        </authorList>
    </citation>
    <scope>NUCLEOTIDE SEQUENCE [LARGE SCALE GENOMIC DNA]</scope>
    <source>
        <strain evidence="2 3">JCM 6833</strain>
    </source>
</reference>
<organism evidence="2 3">
    <name type="scientific">Actinomadura fulvescens</name>
    <dbReference type="NCBI Taxonomy" id="46160"/>
    <lineage>
        <taxon>Bacteria</taxon>
        <taxon>Bacillati</taxon>
        <taxon>Actinomycetota</taxon>
        <taxon>Actinomycetes</taxon>
        <taxon>Streptosporangiales</taxon>
        <taxon>Thermomonosporaceae</taxon>
        <taxon>Actinomadura</taxon>
    </lineage>
</organism>
<evidence type="ECO:0000313" key="2">
    <source>
        <dbReference type="EMBL" id="GAA2618851.1"/>
    </source>
</evidence>
<gene>
    <name evidence="2" type="ORF">GCM10010411_63030</name>
</gene>